<reference evidence="2 3" key="1">
    <citation type="journal article" date="2018" name="BMC Genomics">
        <title>The genome of Naegleria lovaniensis, the basis for a comparative approach to unravel pathogenicity factors of the human pathogenic amoeba N. fowleri.</title>
        <authorList>
            <person name="Liechti N."/>
            <person name="Schurch N."/>
            <person name="Bruggmann R."/>
            <person name="Wittwer M."/>
        </authorList>
    </citation>
    <scope>NUCLEOTIDE SEQUENCE [LARGE SCALE GENOMIC DNA]</scope>
    <source>
        <strain evidence="2 3">ATCC 30569</strain>
    </source>
</reference>
<dbReference type="SUPFAM" id="SSF48452">
    <property type="entry name" value="TPR-like"/>
    <property type="match status" value="1"/>
</dbReference>
<evidence type="ECO:0000256" key="1">
    <source>
        <dbReference type="SAM" id="MobiDB-lite"/>
    </source>
</evidence>
<feature type="compositionally biased region" description="Low complexity" evidence="1">
    <location>
        <begin position="402"/>
        <end position="412"/>
    </location>
</feature>
<feature type="compositionally biased region" description="Polar residues" evidence="1">
    <location>
        <begin position="389"/>
        <end position="401"/>
    </location>
</feature>
<comment type="caution">
    <text evidence="2">The sequence shown here is derived from an EMBL/GenBank/DDBJ whole genome shotgun (WGS) entry which is preliminary data.</text>
</comment>
<dbReference type="Proteomes" id="UP000816034">
    <property type="component" value="Unassembled WGS sequence"/>
</dbReference>
<accession>A0AA88GLV0</accession>
<feature type="compositionally biased region" description="Low complexity" evidence="1">
    <location>
        <begin position="370"/>
        <end position="388"/>
    </location>
</feature>
<dbReference type="RefSeq" id="XP_044546407.1">
    <property type="nucleotide sequence ID" value="XM_044697786.1"/>
</dbReference>
<dbReference type="InterPro" id="IPR011990">
    <property type="entry name" value="TPR-like_helical_dom_sf"/>
</dbReference>
<evidence type="ECO:0000313" key="3">
    <source>
        <dbReference type="Proteomes" id="UP000816034"/>
    </source>
</evidence>
<gene>
    <name evidence="2" type="ORF">C9374_007783</name>
</gene>
<name>A0AA88GLV0_NAELO</name>
<protein>
    <submittedName>
        <fullName evidence="2">Uncharacterized protein</fullName>
    </submittedName>
</protein>
<feature type="compositionally biased region" description="Basic and acidic residues" evidence="1">
    <location>
        <begin position="334"/>
        <end position="346"/>
    </location>
</feature>
<dbReference type="Gene3D" id="1.25.40.10">
    <property type="entry name" value="Tetratricopeptide repeat domain"/>
    <property type="match status" value="1"/>
</dbReference>
<dbReference type="AlphaFoldDB" id="A0AA88GLV0"/>
<feature type="region of interest" description="Disordered" evidence="1">
    <location>
        <begin position="1"/>
        <end position="20"/>
    </location>
</feature>
<feature type="region of interest" description="Disordered" evidence="1">
    <location>
        <begin position="266"/>
        <end position="285"/>
    </location>
</feature>
<evidence type="ECO:0000313" key="2">
    <source>
        <dbReference type="EMBL" id="KAG2379145.1"/>
    </source>
</evidence>
<keyword evidence="3" id="KW-1185">Reference proteome</keyword>
<sequence>MSKRTRACSDDEENISRGSENDYFHTNTILKDNNTTCTDKSSIEKLACSSNNLEDDSTRTHSTAQNNMTSTTLENNNLSIAESPLKKVKSNHEIDALPQPSNDMNGTNVNREHSPNFIPPFVATEDDPFDALSGRNSMTEPENISSSILNAENGEPYNDTNQPEERYLYNAATCTFTLPSLPFNRETTLPVMASNNTSNDDDEYEQIIARRYDDPYYTTSNSSYSTRLYSFDETHQQEEEFEDSFIHENYEQNGWSRKTHHHMTDWDNHTQIPSSHQRKRRALVNSTTNHNSSLYNSFTHDHDNEERLYGASSSSFADESDLVPYHLKKYSSLQREDVEPNVSDHHHTTRRKTNNWNRLLPNYRMPVLQNSNVESSTPSTSSPVPSTNGDNMNGQKRVQQVGSSNRGSGSNGMDDPENGGVGDLAPNNNGNPLDHHENGLNNHPQIKEKKTILISDVVKYRHLVCIHTKSFSENGSCLLINLYLDRTSPYSCKAPSAPSASSAEPVIETSSSTTTCNQFIITAKSDLKKFITLLSEHTNIPIRSVCFKRTLGERQKIVPLSANVFNVFQNITVSKPLKLFINGDEFVEFDFNNMHVDHGNDLFKEKKFEQALEHYNISLSHFPNVVRVMSNIVLCYMRMNKKFEAFRESNNILLKEATSKDKDDLPFFEKSYSRRAQLAYDLTSQLDTLSSQELNELREIVTSIFEKSPLKDASLNIQLNYLCFSDMCKHFRLAGVLTDAITAKKKEESNPALKVSRDYKLKAYHYLLHNAPEYVNYCLITSAQSQHMASVSAFPQSLLTSDMVTQNPLFVKPLPFCCGEWYENKFQEVEELFAVKLWKPFYDNNENIDGKMVAAGSLYIFIIFTALKYLLLKPDLPSLLNENNFKVIDRIMHFLHFNSGSPPKAFLYIDAKTSTNTIEVTDFVSKGCIEFIHIKVKDFHFIVEFKQPASSTFSVSDSSYGDVHNRVKHSPSEQFRVRVGDALPSEILK</sequence>
<proteinExistence type="predicted"/>
<organism evidence="2 3">
    <name type="scientific">Naegleria lovaniensis</name>
    <name type="common">Amoeba</name>
    <dbReference type="NCBI Taxonomy" id="51637"/>
    <lineage>
        <taxon>Eukaryota</taxon>
        <taxon>Discoba</taxon>
        <taxon>Heterolobosea</taxon>
        <taxon>Tetramitia</taxon>
        <taxon>Eutetramitia</taxon>
        <taxon>Vahlkampfiidae</taxon>
        <taxon>Naegleria</taxon>
    </lineage>
</organism>
<dbReference type="EMBL" id="PYSW02000030">
    <property type="protein sequence ID" value="KAG2379145.1"/>
    <property type="molecule type" value="Genomic_DNA"/>
</dbReference>
<dbReference type="GeneID" id="68100237"/>
<feature type="region of interest" description="Disordered" evidence="1">
    <location>
        <begin position="334"/>
        <end position="444"/>
    </location>
</feature>